<feature type="region of interest" description="Disordered" evidence="1">
    <location>
        <begin position="264"/>
        <end position="285"/>
    </location>
</feature>
<dbReference type="Pfam" id="PF08550">
    <property type="entry name" value="GATA_AreA"/>
    <property type="match status" value="1"/>
</dbReference>
<feature type="domain" description="Nitrogen regulatory protein areA GATA-like" evidence="2">
    <location>
        <begin position="83"/>
        <end position="110"/>
    </location>
</feature>
<proteinExistence type="predicted"/>
<comment type="caution">
    <text evidence="3">The sequence shown here is derived from an EMBL/GenBank/DDBJ whole genome shotgun (WGS) entry which is preliminary data.</text>
</comment>
<name>A0A5M9MA72_9EURO</name>
<evidence type="ECO:0000259" key="2">
    <source>
        <dbReference type="Pfam" id="PF08550"/>
    </source>
</evidence>
<dbReference type="GeneID" id="54333985"/>
<dbReference type="InterPro" id="IPR052292">
    <property type="entry name" value="Glucose_repression_reg"/>
</dbReference>
<gene>
    <name evidence="3" type="ORF">ATNIH1004_011284</name>
</gene>
<feature type="region of interest" description="Disordered" evidence="1">
    <location>
        <begin position="323"/>
        <end position="343"/>
    </location>
</feature>
<organism evidence="3 4">
    <name type="scientific">Aspergillus tanneri</name>
    <dbReference type="NCBI Taxonomy" id="1220188"/>
    <lineage>
        <taxon>Eukaryota</taxon>
        <taxon>Fungi</taxon>
        <taxon>Dikarya</taxon>
        <taxon>Ascomycota</taxon>
        <taxon>Pezizomycotina</taxon>
        <taxon>Eurotiomycetes</taxon>
        <taxon>Eurotiomycetidae</taxon>
        <taxon>Eurotiales</taxon>
        <taxon>Aspergillaceae</taxon>
        <taxon>Aspergillus</taxon>
        <taxon>Aspergillus subgen. Circumdati</taxon>
    </lineage>
</organism>
<dbReference type="InterPro" id="IPR013860">
    <property type="entry name" value="AreA_GATA"/>
</dbReference>
<evidence type="ECO:0000313" key="3">
    <source>
        <dbReference type="EMBL" id="KAA8642340.1"/>
    </source>
</evidence>
<evidence type="ECO:0000256" key="1">
    <source>
        <dbReference type="SAM" id="MobiDB-lite"/>
    </source>
</evidence>
<accession>A0A5M9MA72</accession>
<evidence type="ECO:0000313" key="4">
    <source>
        <dbReference type="Proteomes" id="UP000324241"/>
    </source>
</evidence>
<protein>
    <recommendedName>
        <fullName evidence="2">Nitrogen regulatory protein areA GATA-like domain-containing protein</fullName>
    </recommendedName>
</protein>
<dbReference type="Proteomes" id="UP000324241">
    <property type="component" value="Unassembled WGS sequence"/>
</dbReference>
<dbReference type="EMBL" id="QUQM01000008">
    <property type="protein sequence ID" value="KAA8642340.1"/>
    <property type="molecule type" value="Genomic_DNA"/>
</dbReference>
<dbReference type="RefSeq" id="XP_033421702.1">
    <property type="nucleotide sequence ID" value="XM_033575847.1"/>
</dbReference>
<dbReference type="PANTHER" id="PTHR28051:SF1">
    <property type="entry name" value="PROTEIN MTL1-RELATED"/>
    <property type="match status" value="1"/>
</dbReference>
<sequence length="343" mass="38374">MFMNFKLVASDLHERHARFLTPAVRYVPEESEAPNKASSELEVSTQRFNIPDQVVDDCLIEDEPSRHVDYLSHEWKEADIWASWRYMAARKKAFDKGVRLENALWRTWAKLKFNLGIVSPKTLNWLKESDVTWLYGPFKTLGTPRMSEASPLPSVLTCQPPTDRKPILKKRTLSEAIPNNPFAADFTISRPSLKAQKTDNDRNRTSFNCHKSNLGEILSQVSDVSPQTPFNGSLASTSSAGFGSPRHHVRFNNEVAQCVAVKANSDEEDESPTTFENDSSPGDGVVMTGQHITHIYSCDKNSTSRNGISSRKNTIALLPSTTLNFQGDSPEPQARSAWSRGFG</sequence>
<dbReference type="OrthoDB" id="5563539at2759"/>
<dbReference type="PANTHER" id="PTHR28051">
    <property type="entry name" value="PROTEIN MTL1-RELATED"/>
    <property type="match status" value="1"/>
</dbReference>
<reference evidence="3 4" key="1">
    <citation type="submission" date="2019-08" db="EMBL/GenBank/DDBJ databases">
        <title>The genome sequence of a newly discovered highly antifungal drug resistant Aspergillus species, Aspergillus tanneri NIH 1004.</title>
        <authorList>
            <person name="Mounaud S."/>
            <person name="Singh I."/>
            <person name="Joardar V."/>
            <person name="Pakala S."/>
            <person name="Pakala S."/>
            <person name="Venepally P."/>
            <person name="Chung J.K."/>
            <person name="Losada L."/>
            <person name="Nierman W.C."/>
        </authorList>
    </citation>
    <scope>NUCLEOTIDE SEQUENCE [LARGE SCALE GENOMIC DNA]</scope>
    <source>
        <strain evidence="3 4">NIH1004</strain>
    </source>
</reference>
<dbReference type="GO" id="GO:0007039">
    <property type="term" value="P:protein catabolic process in the vacuole"/>
    <property type="evidence" value="ECO:0007669"/>
    <property type="project" value="TreeGrafter"/>
</dbReference>
<dbReference type="GO" id="GO:0042149">
    <property type="term" value="P:cellular response to glucose starvation"/>
    <property type="evidence" value="ECO:0007669"/>
    <property type="project" value="TreeGrafter"/>
</dbReference>
<dbReference type="AlphaFoldDB" id="A0A5M9MA72"/>
<dbReference type="GO" id="GO:0005773">
    <property type="term" value="C:vacuole"/>
    <property type="evidence" value="ECO:0007669"/>
    <property type="project" value="GOC"/>
</dbReference>